<keyword evidence="7" id="KW-0368">Histidine biosynthesis</keyword>
<dbReference type="OrthoDB" id="9801867at2"/>
<comment type="pathway">
    <text evidence="2">Amino-acid biosynthesis; L-histidine biosynthesis; L-histidine from 5-phospho-alpha-D-ribose 1-diphosphate: step 1/9.</text>
</comment>
<evidence type="ECO:0000256" key="5">
    <source>
        <dbReference type="ARBA" id="ARBA00022676"/>
    </source>
</evidence>
<evidence type="ECO:0000313" key="10">
    <source>
        <dbReference type="EMBL" id="TXD35764.1"/>
    </source>
</evidence>
<reference evidence="10 11" key="1">
    <citation type="submission" date="2019-08" db="EMBL/GenBank/DDBJ databases">
        <title>Bradymonadales sp. TMQ2.</title>
        <authorList>
            <person name="Liang Q."/>
        </authorList>
    </citation>
    <scope>NUCLEOTIDE SEQUENCE [LARGE SCALE GENOMIC DNA]</scope>
    <source>
        <strain evidence="10 11">TMQ2</strain>
    </source>
</reference>
<name>A0A5C6X9A6_9DELT</name>
<dbReference type="InterPro" id="IPR001348">
    <property type="entry name" value="ATP_PRibTrfase_HisG"/>
</dbReference>
<evidence type="ECO:0000256" key="4">
    <source>
        <dbReference type="ARBA" id="ARBA00022605"/>
    </source>
</evidence>
<organism evidence="10 11">
    <name type="scientific">Lujinxingia vulgaris</name>
    <dbReference type="NCBI Taxonomy" id="2600176"/>
    <lineage>
        <taxon>Bacteria</taxon>
        <taxon>Deltaproteobacteria</taxon>
        <taxon>Bradymonadales</taxon>
        <taxon>Lujinxingiaceae</taxon>
        <taxon>Lujinxingia</taxon>
    </lineage>
</organism>
<dbReference type="RefSeq" id="WP_146974520.1">
    <property type="nucleotide sequence ID" value="NZ_VOSL01000048.1"/>
</dbReference>
<evidence type="ECO:0000256" key="1">
    <source>
        <dbReference type="ARBA" id="ARBA00000915"/>
    </source>
</evidence>
<dbReference type="Proteomes" id="UP000321046">
    <property type="component" value="Unassembled WGS sequence"/>
</dbReference>
<dbReference type="GO" id="GO:0003879">
    <property type="term" value="F:ATP phosphoribosyltransferase activity"/>
    <property type="evidence" value="ECO:0007669"/>
    <property type="project" value="UniProtKB-EC"/>
</dbReference>
<feature type="domain" description="ATP phosphoribosyltransferase catalytic" evidence="9">
    <location>
        <begin position="59"/>
        <end position="211"/>
    </location>
</feature>
<evidence type="ECO:0000259" key="9">
    <source>
        <dbReference type="Pfam" id="PF01634"/>
    </source>
</evidence>
<dbReference type="Gene3D" id="3.40.190.10">
    <property type="entry name" value="Periplasmic binding protein-like II"/>
    <property type="match status" value="2"/>
</dbReference>
<keyword evidence="5" id="KW-0328">Glycosyltransferase</keyword>
<comment type="caution">
    <text evidence="10">The sequence shown here is derived from an EMBL/GenBank/DDBJ whole genome shotgun (WGS) entry which is preliminary data.</text>
</comment>
<dbReference type="SUPFAM" id="SSF53850">
    <property type="entry name" value="Periplasmic binding protein-like II"/>
    <property type="match status" value="1"/>
</dbReference>
<dbReference type="GO" id="GO:0000105">
    <property type="term" value="P:L-histidine biosynthetic process"/>
    <property type="evidence" value="ECO:0007669"/>
    <property type="project" value="UniProtKB-UniPathway"/>
</dbReference>
<proteinExistence type="predicted"/>
<evidence type="ECO:0000256" key="3">
    <source>
        <dbReference type="ARBA" id="ARBA00011946"/>
    </source>
</evidence>
<dbReference type="GO" id="GO:0005737">
    <property type="term" value="C:cytoplasm"/>
    <property type="evidence" value="ECO:0007669"/>
    <property type="project" value="InterPro"/>
</dbReference>
<evidence type="ECO:0000256" key="8">
    <source>
        <dbReference type="ARBA" id="ARBA00024861"/>
    </source>
</evidence>
<dbReference type="PANTHER" id="PTHR21403:SF8">
    <property type="entry name" value="ATP PHOSPHORIBOSYLTRANSFERASE"/>
    <property type="match status" value="1"/>
</dbReference>
<dbReference type="PANTHER" id="PTHR21403">
    <property type="entry name" value="ATP PHOSPHORIBOSYLTRANSFERASE ATP-PRTASE"/>
    <property type="match status" value="1"/>
</dbReference>
<evidence type="ECO:0000256" key="2">
    <source>
        <dbReference type="ARBA" id="ARBA00004667"/>
    </source>
</evidence>
<accession>A0A5C6X9A6</accession>
<comment type="function">
    <text evidence="8">Catalyzes the condensation of ATP and 5-phosphoribose 1-diphosphate to form N'-(5'-phosphoribosyl)-ATP (PR-ATP). Has a crucial role in the pathway because the rate of histidine biosynthesis seems to be controlled primarily by regulation of HisG enzymatic activity.</text>
</comment>
<protein>
    <recommendedName>
        <fullName evidence="3">ATP phosphoribosyltransferase</fullName>
        <ecNumber evidence="3">2.4.2.17</ecNumber>
    </recommendedName>
</protein>
<dbReference type="InterPro" id="IPR013820">
    <property type="entry name" value="ATP_PRibTrfase_cat"/>
</dbReference>
<evidence type="ECO:0000313" key="11">
    <source>
        <dbReference type="Proteomes" id="UP000321046"/>
    </source>
</evidence>
<dbReference type="Pfam" id="PF01634">
    <property type="entry name" value="HisG"/>
    <property type="match status" value="1"/>
</dbReference>
<dbReference type="AlphaFoldDB" id="A0A5C6X9A6"/>
<keyword evidence="4" id="KW-0028">Amino-acid biosynthesis</keyword>
<evidence type="ECO:0000256" key="6">
    <source>
        <dbReference type="ARBA" id="ARBA00022679"/>
    </source>
</evidence>
<dbReference type="UniPathway" id="UPA00031">
    <property type="reaction ID" value="UER00006"/>
</dbReference>
<gene>
    <name evidence="10" type="ORF">FRC96_10865</name>
</gene>
<dbReference type="EC" id="2.4.2.17" evidence="3"/>
<evidence type="ECO:0000256" key="7">
    <source>
        <dbReference type="ARBA" id="ARBA00023102"/>
    </source>
</evidence>
<keyword evidence="6" id="KW-0808">Transferase</keyword>
<sequence>MTQRQSLRLALPMSAELDAIVEQLRACGFALPDLDMPGLHHVGDPLGCGFDFEVFPLAPADVGTYVEHAISHLGVMSTDLLNETGVEVWRPYTFAFGRYPLILAAPKGETFASLSSRPLARIATPYPALAREVFSHRGMNVEVVNVSDTYTACLLGLADAFVDRLEDPAPMHEHDFRAIDVLGYSQLKLVVNRALGSRRRIAIQALVKCLQSQPVAAPPVIDIPFDDEDEQLPGPFLEWDEDSGGEIAG</sequence>
<dbReference type="EMBL" id="VOSL01000048">
    <property type="protein sequence ID" value="TXD35764.1"/>
    <property type="molecule type" value="Genomic_DNA"/>
</dbReference>
<comment type="catalytic activity">
    <reaction evidence="1">
        <text>1-(5-phospho-beta-D-ribosyl)-ATP + diphosphate = 5-phospho-alpha-D-ribose 1-diphosphate + ATP</text>
        <dbReference type="Rhea" id="RHEA:18473"/>
        <dbReference type="ChEBI" id="CHEBI:30616"/>
        <dbReference type="ChEBI" id="CHEBI:33019"/>
        <dbReference type="ChEBI" id="CHEBI:58017"/>
        <dbReference type="ChEBI" id="CHEBI:73183"/>
        <dbReference type="EC" id="2.4.2.17"/>
    </reaction>
</comment>